<dbReference type="SUPFAM" id="SSF102645">
    <property type="entry name" value="CoaB-like"/>
    <property type="match status" value="1"/>
</dbReference>
<dbReference type="PANTHER" id="PTHR14359">
    <property type="entry name" value="HOMO-OLIGOMERIC FLAVIN CONTAINING CYS DECARBOXYLASE FAMILY"/>
    <property type="match status" value="1"/>
</dbReference>
<feature type="domain" description="Flavoprotein" evidence="3">
    <location>
        <begin position="19"/>
        <end position="192"/>
    </location>
</feature>
<dbReference type="AlphaFoldDB" id="A0A644SSH0"/>
<organism evidence="5">
    <name type="scientific">bioreactor metagenome</name>
    <dbReference type="NCBI Taxonomy" id="1076179"/>
    <lineage>
        <taxon>unclassified sequences</taxon>
        <taxon>metagenomes</taxon>
        <taxon>ecological metagenomes</taxon>
    </lineage>
</organism>
<dbReference type="HAMAP" id="MF_02225">
    <property type="entry name" value="CoaBC"/>
    <property type="match status" value="1"/>
</dbReference>
<comment type="caution">
    <text evidence="5">The sequence shown here is derived from an EMBL/GenBank/DDBJ whole genome shotgun (WGS) entry which is preliminary data.</text>
</comment>
<dbReference type="PANTHER" id="PTHR14359:SF6">
    <property type="entry name" value="PHOSPHOPANTOTHENOYLCYSTEINE DECARBOXYLASE"/>
    <property type="match status" value="1"/>
</dbReference>
<dbReference type="InterPro" id="IPR005252">
    <property type="entry name" value="CoaBC"/>
</dbReference>
<dbReference type="Pfam" id="PF04127">
    <property type="entry name" value="DFP"/>
    <property type="match status" value="1"/>
</dbReference>
<dbReference type="GO" id="GO:0015941">
    <property type="term" value="P:pantothenate catabolic process"/>
    <property type="evidence" value="ECO:0007669"/>
    <property type="project" value="InterPro"/>
</dbReference>
<dbReference type="NCBIfam" id="TIGR00521">
    <property type="entry name" value="coaBC_dfp"/>
    <property type="match status" value="1"/>
</dbReference>
<keyword evidence="2" id="KW-0456">Lyase</keyword>
<dbReference type="InterPro" id="IPR007085">
    <property type="entry name" value="DNA/pantothenate-metab_flavo_C"/>
</dbReference>
<dbReference type="Gene3D" id="3.40.50.10300">
    <property type="entry name" value="CoaB-like"/>
    <property type="match status" value="1"/>
</dbReference>
<reference evidence="5" key="1">
    <citation type="submission" date="2019-08" db="EMBL/GenBank/DDBJ databases">
        <authorList>
            <person name="Kucharzyk K."/>
            <person name="Murdoch R.W."/>
            <person name="Higgins S."/>
            <person name="Loffler F."/>
        </authorList>
    </citation>
    <scope>NUCLEOTIDE SEQUENCE</scope>
</reference>
<dbReference type="SUPFAM" id="SSF52507">
    <property type="entry name" value="Homo-oligomeric flavin-containing Cys decarboxylases, HFCD"/>
    <property type="match status" value="1"/>
</dbReference>
<gene>
    <name evidence="5" type="primary">coaBC_2</name>
    <name evidence="5" type="ORF">SDC9_03081</name>
</gene>
<feature type="domain" description="DNA/pantothenate metabolism flavoprotein C-terminal" evidence="4">
    <location>
        <begin position="199"/>
        <end position="405"/>
    </location>
</feature>
<keyword evidence="1" id="KW-0210">Decarboxylase</keyword>
<dbReference type="Pfam" id="PF02441">
    <property type="entry name" value="Flavoprotein"/>
    <property type="match status" value="1"/>
</dbReference>
<dbReference type="EMBL" id="VSSQ01000005">
    <property type="protein sequence ID" value="MPL57573.1"/>
    <property type="molecule type" value="Genomic_DNA"/>
</dbReference>
<dbReference type="GO" id="GO:0004632">
    <property type="term" value="F:phosphopantothenate--cysteine ligase activity"/>
    <property type="evidence" value="ECO:0007669"/>
    <property type="project" value="InterPro"/>
</dbReference>
<evidence type="ECO:0000259" key="4">
    <source>
        <dbReference type="Pfam" id="PF04127"/>
    </source>
</evidence>
<proteinExistence type="inferred from homology"/>
<dbReference type="InterPro" id="IPR036551">
    <property type="entry name" value="Flavin_trans-like"/>
</dbReference>
<evidence type="ECO:0000256" key="2">
    <source>
        <dbReference type="ARBA" id="ARBA00023239"/>
    </source>
</evidence>
<dbReference type="InterPro" id="IPR003382">
    <property type="entry name" value="Flavoprotein"/>
</dbReference>
<sequence length="407" mass="43224">MLAEDGLPGKVQTDMDKKKTVVLGITGSISAYKAADIASKLVAAGYTLKAVMTENACRFISPLTIRTLSRQQVVTGMWDMNSEYSVEHVSLAEEAAVILVAPATANIIAELACGLAGDMISSTILASKAPVIIAPAMNDNMYSNPATQQNISKLKERGFVFVEPESGRLASGKIGQGRLASLDTILGSVTQVLGKNGPLAGKKLVISAGGTREPVDPVRYLGNRSSGKMGYSLAEEAVRRGASVRLVSGAVDKPAPFGVDIKYTETAMEMFISLREAVKGADALIMTAAVADYRPEKPAADKIKKGDGELDLHLVANPDILASLQGDFVKVGFAAESRDLMINAVKKMADKNLDIIAANDISQPDSTFGSDTTRLTLFFKNGRIEEMPLMSKQEAAVRLLDELSALL</sequence>
<accession>A0A644SSH0</accession>
<dbReference type="InterPro" id="IPR035929">
    <property type="entry name" value="CoaB-like_sf"/>
</dbReference>
<evidence type="ECO:0000256" key="1">
    <source>
        <dbReference type="ARBA" id="ARBA00022793"/>
    </source>
</evidence>
<evidence type="ECO:0000259" key="3">
    <source>
        <dbReference type="Pfam" id="PF02441"/>
    </source>
</evidence>
<dbReference type="GO" id="GO:0071513">
    <property type="term" value="C:phosphopantothenoylcysteine decarboxylase complex"/>
    <property type="evidence" value="ECO:0007669"/>
    <property type="project" value="TreeGrafter"/>
</dbReference>
<evidence type="ECO:0000313" key="5">
    <source>
        <dbReference type="EMBL" id="MPL57573.1"/>
    </source>
</evidence>
<dbReference type="GO" id="GO:0004633">
    <property type="term" value="F:phosphopantothenoylcysteine decarboxylase activity"/>
    <property type="evidence" value="ECO:0007669"/>
    <property type="project" value="InterPro"/>
</dbReference>
<dbReference type="GO" id="GO:0010181">
    <property type="term" value="F:FMN binding"/>
    <property type="evidence" value="ECO:0007669"/>
    <property type="project" value="InterPro"/>
</dbReference>
<dbReference type="Gene3D" id="3.40.50.1950">
    <property type="entry name" value="Flavin prenyltransferase-like"/>
    <property type="match status" value="1"/>
</dbReference>
<protein>
    <submittedName>
        <fullName evidence="5">Coenzyme A biosynthesis bifunctional protein CoaBC</fullName>
    </submittedName>
</protein>
<name>A0A644SSH0_9ZZZZ</name>
<dbReference type="GO" id="GO:0015937">
    <property type="term" value="P:coenzyme A biosynthetic process"/>
    <property type="evidence" value="ECO:0007669"/>
    <property type="project" value="InterPro"/>
</dbReference>